<evidence type="ECO:0000313" key="1">
    <source>
        <dbReference type="EMBL" id="RUS35269.1"/>
    </source>
</evidence>
<organism evidence="1 2">
    <name type="scientific">Jimgerdemannia flammicorona</name>
    <dbReference type="NCBI Taxonomy" id="994334"/>
    <lineage>
        <taxon>Eukaryota</taxon>
        <taxon>Fungi</taxon>
        <taxon>Fungi incertae sedis</taxon>
        <taxon>Mucoromycota</taxon>
        <taxon>Mucoromycotina</taxon>
        <taxon>Endogonomycetes</taxon>
        <taxon>Endogonales</taxon>
        <taxon>Endogonaceae</taxon>
        <taxon>Jimgerdemannia</taxon>
    </lineage>
</organism>
<proteinExistence type="predicted"/>
<accession>A0A433QZQ1</accession>
<keyword evidence="2" id="KW-1185">Reference proteome</keyword>
<sequence>MFPTTAIHLFSLVLEEHDVTFILHELALRVTPPQRDWDGRVVVDVRLAQNFLDVARRLLRVVMRHLREEVMRHVGVGDVVMKVVQQPAVRPINRQSCAALEVPDRLTVVRQGWVGVLQKGDEDQPEVDHHVRNNVILRDGQGTKDDGAVGKD</sequence>
<dbReference type="EMBL" id="RBNJ01000157">
    <property type="protein sequence ID" value="RUS35269.1"/>
    <property type="molecule type" value="Genomic_DNA"/>
</dbReference>
<reference evidence="1 2" key="1">
    <citation type="journal article" date="2018" name="New Phytol.">
        <title>Phylogenomics of Endogonaceae and evolution of mycorrhizas within Mucoromycota.</title>
        <authorList>
            <person name="Chang Y."/>
            <person name="Desiro A."/>
            <person name="Na H."/>
            <person name="Sandor L."/>
            <person name="Lipzen A."/>
            <person name="Clum A."/>
            <person name="Barry K."/>
            <person name="Grigoriev I.V."/>
            <person name="Martin F.M."/>
            <person name="Stajich J.E."/>
            <person name="Smith M.E."/>
            <person name="Bonito G."/>
            <person name="Spatafora J.W."/>
        </authorList>
    </citation>
    <scope>NUCLEOTIDE SEQUENCE [LARGE SCALE GENOMIC DNA]</scope>
    <source>
        <strain evidence="1 2">AD002</strain>
    </source>
</reference>
<comment type="caution">
    <text evidence="1">The sequence shown here is derived from an EMBL/GenBank/DDBJ whole genome shotgun (WGS) entry which is preliminary data.</text>
</comment>
<evidence type="ECO:0000313" key="2">
    <source>
        <dbReference type="Proteomes" id="UP000274822"/>
    </source>
</evidence>
<dbReference type="Proteomes" id="UP000274822">
    <property type="component" value="Unassembled WGS sequence"/>
</dbReference>
<protein>
    <submittedName>
        <fullName evidence="1">Uncharacterized protein</fullName>
    </submittedName>
</protein>
<gene>
    <name evidence="1" type="ORF">BC938DRAFT_473434</name>
</gene>
<dbReference type="AlphaFoldDB" id="A0A433QZQ1"/>
<name>A0A433QZQ1_9FUNG</name>